<name>A0AA49JY22_9BACT</name>
<dbReference type="InterPro" id="IPR018300">
    <property type="entry name" value="Aminotrans_IV_CS"/>
</dbReference>
<dbReference type="InterPro" id="IPR005785">
    <property type="entry name" value="B_amino_transI"/>
</dbReference>
<evidence type="ECO:0000313" key="18">
    <source>
        <dbReference type="EMBL" id="WKW11206.1"/>
    </source>
</evidence>
<keyword evidence="11 17" id="KW-0100">Branched-chain amino acid biosynthesis</keyword>
<dbReference type="InterPro" id="IPR050571">
    <property type="entry name" value="Class-IV_PLP-Dep_Aminotrnsfr"/>
</dbReference>
<dbReference type="CDD" id="cd01557">
    <property type="entry name" value="BCAT_beta_family"/>
    <property type="match status" value="1"/>
</dbReference>
<dbReference type="InterPro" id="IPR001544">
    <property type="entry name" value="Aminotrans_IV"/>
</dbReference>
<evidence type="ECO:0000256" key="9">
    <source>
        <dbReference type="ARBA" id="ARBA00022679"/>
    </source>
</evidence>
<organism evidence="19 20">
    <name type="scientific">Pseudogemmatithrix spongiicola</name>
    <dbReference type="NCBI Taxonomy" id="3062599"/>
    <lineage>
        <taxon>Bacteria</taxon>
        <taxon>Pseudomonadati</taxon>
        <taxon>Gemmatimonadota</taxon>
        <taxon>Gemmatimonadia</taxon>
        <taxon>Gemmatimonadales</taxon>
        <taxon>Gemmatimonadaceae</taxon>
        <taxon>Pseudogemmatithrix</taxon>
    </lineage>
</organism>
<evidence type="ECO:0000256" key="1">
    <source>
        <dbReference type="ARBA" id="ARBA00001933"/>
    </source>
</evidence>
<dbReference type="PANTHER" id="PTHR42743">
    <property type="entry name" value="AMINO-ACID AMINOTRANSFERASE"/>
    <property type="match status" value="1"/>
</dbReference>
<comment type="similarity">
    <text evidence="6 15">Belongs to the class-IV pyridoxal-phosphate-dependent aminotransferase family.</text>
</comment>
<evidence type="ECO:0000256" key="16">
    <source>
        <dbReference type="RuleBase" id="RU004516"/>
    </source>
</evidence>
<comment type="pathway">
    <text evidence="4 17">Amino-acid biosynthesis; L-valine biosynthesis; L-valine from pyruvate: step 4/4.</text>
</comment>
<comment type="function">
    <text evidence="2 17">Acts on leucine, isoleucine and valine.</text>
</comment>
<dbReference type="InterPro" id="IPR043131">
    <property type="entry name" value="BCAT-like_N"/>
</dbReference>
<evidence type="ECO:0000256" key="12">
    <source>
        <dbReference type="ARBA" id="ARBA00048212"/>
    </source>
</evidence>
<evidence type="ECO:0000256" key="5">
    <source>
        <dbReference type="ARBA" id="ARBA00005072"/>
    </source>
</evidence>
<dbReference type="NCBIfam" id="NF005146">
    <property type="entry name" value="PRK06606.1"/>
    <property type="match status" value="1"/>
</dbReference>
<sequence length="314" mass="34316">MSRGSGATDLIWRDGKLVPWDDAQLHVMSHVVHYGSSIFEGIRAYKTPAGGAVFRLREHMRRFQDSAKIYRMPLKYSLDELCAAVTDTITANGLDHCYIRPLAVRAGQEMGVLPTNAPVETFVICWRWGAYLGHDALEEGVDVTVSSWRRAAPGTFPTMAKAGGNYLNSQLSKMEARGDGYVEGIMLDVHGHVSEGSGENLFVVRDGVLYTAPLSASILNGITRDAVVAIARDLGYEVKELLMPREFLLIADEIFFTGTAAEITPVRSIDKSPIGAGKRGPVTKAIQERFLAIATGQQPDTRGWLTPVPPAKRS</sequence>
<dbReference type="InterPro" id="IPR043132">
    <property type="entry name" value="BCAT-like_C"/>
</dbReference>
<protein>
    <recommendedName>
        <fullName evidence="17">Branched-chain-amino-acid aminotransferase</fullName>
        <shortName evidence="17">BCAT</shortName>
        <ecNumber evidence="17">2.6.1.42</ecNumber>
    </recommendedName>
</protein>
<evidence type="ECO:0000256" key="6">
    <source>
        <dbReference type="ARBA" id="ARBA00009320"/>
    </source>
</evidence>
<evidence type="ECO:0000256" key="7">
    <source>
        <dbReference type="ARBA" id="ARBA00022576"/>
    </source>
</evidence>
<dbReference type="NCBIfam" id="TIGR01122">
    <property type="entry name" value="ilvE_I"/>
    <property type="match status" value="1"/>
</dbReference>
<dbReference type="PROSITE" id="PS00770">
    <property type="entry name" value="AA_TRANSFER_CLASS_4"/>
    <property type="match status" value="1"/>
</dbReference>
<evidence type="ECO:0000256" key="10">
    <source>
        <dbReference type="ARBA" id="ARBA00022898"/>
    </source>
</evidence>
<evidence type="ECO:0000313" key="19">
    <source>
        <dbReference type="EMBL" id="WKW14116.1"/>
    </source>
</evidence>
<comment type="pathway">
    <text evidence="5 17">Amino-acid biosynthesis; L-leucine biosynthesis; L-leucine from 3-methyl-2-oxobutanoate: step 4/4.</text>
</comment>
<comment type="catalytic activity">
    <reaction evidence="12 17">
        <text>L-valine + 2-oxoglutarate = 3-methyl-2-oxobutanoate + L-glutamate</text>
        <dbReference type="Rhea" id="RHEA:24813"/>
        <dbReference type="ChEBI" id="CHEBI:11851"/>
        <dbReference type="ChEBI" id="CHEBI:16810"/>
        <dbReference type="ChEBI" id="CHEBI:29985"/>
        <dbReference type="ChEBI" id="CHEBI:57762"/>
        <dbReference type="EC" id="2.6.1.42"/>
    </reaction>
</comment>
<keyword evidence="7 17" id="KW-0032">Aminotransferase</keyword>
<keyword evidence="20" id="KW-1185">Reference proteome</keyword>
<dbReference type="InterPro" id="IPR033939">
    <property type="entry name" value="BCAT_family"/>
</dbReference>
<reference evidence="19" key="1">
    <citation type="submission" date="2023-07" db="EMBL/GenBank/DDBJ databases">
        <authorList>
            <person name="Haufschild T."/>
            <person name="Kallscheuer N."/>
            <person name="Hammer J."/>
            <person name="Kohn T."/>
            <person name="Kabuu M."/>
            <person name="Jogler M."/>
            <person name="Wohfarth N."/>
            <person name="Heuer A."/>
            <person name="Rohde M."/>
            <person name="van Teeseling M.C.F."/>
            <person name="Jogler C."/>
        </authorList>
    </citation>
    <scope>NUCLEOTIDE SEQUENCE</scope>
    <source>
        <strain evidence="18">Strain 138</strain>
        <strain evidence="19">Strain 318</strain>
    </source>
</reference>
<comment type="pathway">
    <text evidence="3 17">Amino-acid biosynthesis; L-isoleucine biosynthesis; L-isoleucine from 2-oxobutanoate: step 4/4.</text>
</comment>
<keyword evidence="10 16" id="KW-0663">Pyridoxal phosphate</keyword>
<keyword evidence="8 17" id="KW-0028">Amino-acid biosynthesis</keyword>
<evidence type="ECO:0000256" key="15">
    <source>
        <dbReference type="RuleBase" id="RU004106"/>
    </source>
</evidence>
<evidence type="ECO:0000256" key="2">
    <source>
        <dbReference type="ARBA" id="ARBA00003109"/>
    </source>
</evidence>
<evidence type="ECO:0000256" key="17">
    <source>
        <dbReference type="RuleBase" id="RU364094"/>
    </source>
</evidence>
<proteinExistence type="inferred from homology"/>
<dbReference type="Gene3D" id="3.30.470.10">
    <property type="match status" value="1"/>
</dbReference>
<evidence type="ECO:0000256" key="4">
    <source>
        <dbReference type="ARBA" id="ARBA00004931"/>
    </source>
</evidence>
<dbReference type="AlphaFoldDB" id="A0AA49JY22"/>
<dbReference type="SUPFAM" id="SSF56752">
    <property type="entry name" value="D-aminoacid aminotransferase-like PLP-dependent enzymes"/>
    <property type="match status" value="1"/>
</dbReference>
<dbReference type="KEGG" id="pspc:Strain318_000441"/>
<accession>A0AA49JSK2</accession>
<evidence type="ECO:0000313" key="20">
    <source>
        <dbReference type="Proteomes" id="UP001229955"/>
    </source>
</evidence>
<comment type="cofactor">
    <cofactor evidence="1 16">
        <name>pyridoxal 5'-phosphate</name>
        <dbReference type="ChEBI" id="CHEBI:597326"/>
    </cofactor>
</comment>
<evidence type="ECO:0000256" key="8">
    <source>
        <dbReference type="ARBA" id="ARBA00022605"/>
    </source>
</evidence>
<dbReference type="Proteomes" id="UP001229955">
    <property type="component" value="Chromosome"/>
</dbReference>
<dbReference type="GO" id="GO:0005829">
    <property type="term" value="C:cytosol"/>
    <property type="evidence" value="ECO:0007669"/>
    <property type="project" value="TreeGrafter"/>
</dbReference>
<comment type="catalytic activity">
    <reaction evidence="13 17">
        <text>L-isoleucine + 2-oxoglutarate = (S)-3-methyl-2-oxopentanoate + L-glutamate</text>
        <dbReference type="Rhea" id="RHEA:24801"/>
        <dbReference type="ChEBI" id="CHEBI:16810"/>
        <dbReference type="ChEBI" id="CHEBI:29985"/>
        <dbReference type="ChEBI" id="CHEBI:35146"/>
        <dbReference type="ChEBI" id="CHEBI:58045"/>
        <dbReference type="EC" id="2.6.1.42"/>
    </reaction>
</comment>
<dbReference type="InterPro" id="IPR036038">
    <property type="entry name" value="Aminotransferase-like"/>
</dbReference>
<evidence type="ECO:0000256" key="14">
    <source>
        <dbReference type="ARBA" id="ARBA00049229"/>
    </source>
</evidence>
<keyword evidence="9 17" id="KW-0808">Transferase</keyword>
<comment type="catalytic activity">
    <reaction evidence="14 17">
        <text>L-leucine + 2-oxoglutarate = 4-methyl-2-oxopentanoate + L-glutamate</text>
        <dbReference type="Rhea" id="RHEA:18321"/>
        <dbReference type="ChEBI" id="CHEBI:16810"/>
        <dbReference type="ChEBI" id="CHEBI:17865"/>
        <dbReference type="ChEBI" id="CHEBI:29985"/>
        <dbReference type="ChEBI" id="CHEBI:57427"/>
        <dbReference type="EC" id="2.6.1.42"/>
    </reaction>
</comment>
<dbReference type="Pfam" id="PF01063">
    <property type="entry name" value="Aminotran_4"/>
    <property type="match status" value="1"/>
</dbReference>
<evidence type="ECO:0000256" key="13">
    <source>
        <dbReference type="ARBA" id="ARBA00048798"/>
    </source>
</evidence>
<dbReference type="PANTHER" id="PTHR42743:SF11">
    <property type="entry name" value="AMINODEOXYCHORISMATE LYASE"/>
    <property type="match status" value="1"/>
</dbReference>
<accession>A0AA49JY22</accession>
<dbReference type="Gene3D" id="3.20.10.10">
    <property type="entry name" value="D-amino Acid Aminotransferase, subunit A, domain 2"/>
    <property type="match status" value="1"/>
</dbReference>
<dbReference type="GO" id="GO:0004084">
    <property type="term" value="F:branched-chain-amino-acid transaminase activity"/>
    <property type="evidence" value="ECO:0007669"/>
    <property type="project" value="UniProtKB-EC"/>
</dbReference>
<evidence type="ECO:0000256" key="11">
    <source>
        <dbReference type="ARBA" id="ARBA00023304"/>
    </source>
</evidence>
<dbReference type="EC" id="2.6.1.42" evidence="17"/>
<dbReference type="GO" id="GO:0008652">
    <property type="term" value="P:amino acid biosynthetic process"/>
    <property type="evidence" value="ECO:0007669"/>
    <property type="project" value="UniProtKB-KW"/>
</dbReference>
<gene>
    <name evidence="17" type="primary">ilvE</name>
    <name evidence="18" type="ORF">Strain138_000441</name>
    <name evidence="19" type="ORF">Strain318_000441</name>
</gene>
<dbReference type="EMBL" id="CP130612">
    <property type="protein sequence ID" value="WKW11206.1"/>
    <property type="molecule type" value="Genomic_DNA"/>
</dbReference>
<dbReference type="FunFam" id="3.20.10.10:FF:000001">
    <property type="entry name" value="Branched-chain-amino-acid aminotransferase"/>
    <property type="match status" value="1"/>
</dbReference>
<evidence type="ECO:0000256" key="3">
    <source>
        <dbReference type="ARBA" id="ARBA00004824"/>
    </source>
</evidence>
<dbReference type="GO" id="GO:0009082">
    <property type="term" value="P:branched-chain amino acid biosynthetic process"/>
    <property type="evidence" value="ECO:0007669"/>
    <property type="project" value="UniProtKB-KW"/>
</dbReference>
<dbReference type="EMBL" id="CP130613">
    <property type="protein sequence ID" value="WKW14116.1"/>
    <property type="molecule type" value="Genomic_DNA"/>
</dbReference>